<dbReference type="Ensembl" id="ENSNNAT00000028445.1">
    <property type="protein sequence ID" value="ENSNNAP00000027150.1"/>
    <property type="gene ID" value="ENSNNAG00000017577.1"/>
</dbReference>
<reference evidence="3" key="1">
    <citation type="submission" date="2025-08" db="UniProtKB">
        <authorList>
            <consortium name="Ensembl"/>
        </authorList>
    </citation>
    <scope>IDENTIFICATION</scope>
</reference>
<accession>A0A8C6YGG4</accession>
<feature type="transmembrane region" description="Helical" evidence="2">
    <location>
        <begin position="142"/>
        <end position="163"/>
    </location>
</feature>
<name>A0A8C6YGG4_NAJNA</name>
<feature type="transmembrane region" description="Helical" evidence="2">
    <location>
        <begin position="183"/>
        <end position="208"/>
    </location>
</feature>
<keyword evidence="4" id="KW-1185">Reference proteome</keyword>
<feature type="compositionally biased region" description="Low complexity" evidence="1">
    <location>
        <begin position="1"/>
        <end position="16"/>
    </location>
</feature>
<dbReference type="AlphaFoldDB" id="A0A8C6YGG4"/>
<evidence type="ECO:0000313" key="4">
    <source>
        <dbReference type="Proteomes" id="UP000694559"/>
    </source>
</evidence>
<dbReference type="OrthoDB" id="9939459at2759"/>
<evidence type="ECO:0000313" key="3">
    <source>
        <dbReference type="Ensembl" id="ENSNNAP00000027150.1"/>
    </source>
</evidence>
<evidence type="ECO:0000256" key="1">
    <source>
        <dbReference type="SAM" id="MobiDB-lite"/>
    </source>
</evidence>
<organism evidence="3 4">
    <name type="scientific">Naja naja</name>
    <name type="common">Indian cobra</name>
    <dbReference type="NCBI Taxonomy" id="35670"/>
    <lineage>
        <taxon>Eukaryota</taxon>
        <taxon>Metazoa</taxon>
        <taxon>Chordata</taxon>
        <taxon>Craniata</taxon>
        <taxon>Vertebrata</taxon>
        <taxon>Euteleostomi</taxon>
        <taxon>Lepidosauria</taxon>
        <taxon>Squamata</taxon>
        <taxon>Bifurcata</taxon>
        <taxon>Unidentata</taxon>
        <taxon>Episquamata</taxon>
        <taxon>Toxicofera</taxon>
        <taxon>Serpentes</taxon>
        <taxon>Colubroidea</taxon>
        <taxon>Elapidae</taxon>
        <taxon>Elapinae</taxon>
        <taxon>Naja</taxon>
    </lineage>
</organism>
<sequence length="216" mass="24059">RRSSSAARTSTATRRAGPSCRICPGLGRRRRRRRKAAPAAAAAAGEEEEEEEPPPTRGSARRPAQWTPSQGSSPEPFPDPNAPILDAFPPPVKVRGDIWKRRTLEATRRRAQRLLQVDLAPVVRLPFDFFFLSFLPSFPSSLLSFFPSLPPFFLSFLPSLPFLPPSFPSSFFLSFLPSLPSLFSFFLSVLLAFLSFCLVCLSAFPTGLPHFSKKHR</sequence>
<keyword evidence="2" id="KW-1133">Transmembrane helix</keyword>
<evidence type="ECO:0000256" key="2">
    <source>
        <dbReference type="SAM" id="Phobius"/>
    </source>
</evidence>
<feature type="region of interest" description="Disordered" evidence="1">
    <location>
        <begin position="1"/>
        <end position="89"/>
    </location>
</feature>
<reference evidence="3" key="2">
    <citation type="submission" date="2025-09" db="UniProtKB">
        <authorList>
            <consortium name="Ensembl"/>
        </authorList>
    </citation>
    <scope>IDENTIFICATION</scope>
</reference>
<keyword evidence="2" id="KW-0472">Membrane</keyword>
<dbReference type="Proteomes" id="UP000694559">
    <property type="component" value="Unplaced"/>
</dbReference>
<keyword evidence="2" id="KW-0812">Transmembrane</keyword>
<feature type="compositionally biased region" description="Basic residues" evidence="1">
    <location>
        <begin position="27"/>
        <end position="36"/>
    </location>
</feature>
<protein>
    <submittedName>
        <fullName evidence="3">Uncharacterized protein</fullName>
    </submittedName>
</protein>
<proteinExistence type="predicted"/>